<dbReference type="AlphaFoldDB" id="A0AAV6I9M1"/>
<dbReference type="PROSITE" id="PS50102">
    <property type="entry name" value="RRM"/>
    <property type="match status" value="1"/>
</dbReference>
<protein>
    <recommendedName>
        <fullName evidence="4">RRM domain-containing protein</fullName>
    </recommendedName>
</protein>
<dbReference type="SUPFAM" id="SSF54928">
    <property type="entry name" value="RNA-binding domain, RBD"/>
    <property type="match status" value="1"/>
</dbReference>
<name>A0AAV6I9M1_9ERIC</name>
<dbReference type="Pfam" id="PF00076">
    <property type="entry name" value="RRM_1"/>
    <property type="match status" value="1"/>
</dbReference>
<evidence type="ECO:0000313" key="6">
    <source>
        <dbReference type="Proteomes" id="UP000823749"/>
    </source>
</evidence>
<evidence type="ECO:0000259" key="4">
    <source>
        <dbReference type="PROSITE" id="PS50102"/>
    </source>
</evidence>
<keyword evidence="1 2" id="KW-0694">RNA-binding</keyword>
<evidence type="ECO:0000256" key="3">
    <source>
        <dbReference type="SAM" id="MobiDB-lite"/>
    </source>
</evidence>
<sequence length="408" mass="44451">MADGYWNQQQQQLMNPASGMLKRPRSDYELPPTGVPAHEMHNYLAQDDGGVGPRGLKDTQTIGSAYDRYLQHSQLTSGEASNIGGVRMGGGGTGNPLTDPAAMGLSGAVRSDAAPNGRGMSFGGRLPMDALNGRGMGFDGRLPVDPRSGGGMGFDGRLPVDAMPRMSRETIPLPPDASNTLYVEGLPSDITRREVAHIFRPFVGYKEVRLVSKESRHRGGDPLILCFVDFTNPACAATALSALQGYKIDEHDRDSAYLRLQFSKNPGPRSGSGSGPRSRGKSLSLMYRTKSMPFWLLNSSYFNHETFVSKFVTSEAFDRRSLSTTTHEALFVTFNAFHEMSWAPLSTRCRVPIFLVSSRSRTLIIAGLSSVEASLWAIVVDPPVETISNRTPELLDISLVANDFVLRC</sequence>
<feature type="domain" description="RRM" evidence="4">
    <location>
        <begin position="179"/>
        <end position="265"/>
    </location>
</feature>
<evidence type="ECO:0000313" key="5">
    <source>
        <dbReference type="EMBL" id="KAG5525228.1"/>
    </source>
</evidence>
<dbReference type="InterPro" id="IPR012677">
    <property type="entry name" value="Nucleotide-bd_a/b_plait_sf"/>
</dbReference>
<dbReference type="GO" id="GO:0003723">
    <property type="term" value="F:RNA binding"/>
    <property type="evidence" value="ECO:0007669"/>
    <property type="project" value="UniProtKB-UniRule"/>
</dbReference>
<dbReference type="EMBL" id="JACTNZ010000011">
    <property type="protein sequence ID" value="KAG5525228.1"/>
    <property type="molecule type" value="Genomic_DNA"/>
</dbReference>
<dbReference type="PANTHER" id="PTHR10501">
    <property type="entry name" value="U1 SMALL NUCLEAR RIBONUCLEOPROTEIN A/U2 SMALL NUCLEAR RIBONUCLEOPROTEIN B"/>
    <property type="match status" value="1"/>
</dbReference>
<accession>A0AAV6I9M1</accession>
<organism evidence="5 6">
    <name type="scientific">Rhododendron griersonianum</name>
    <dbReference type="NCBI Taxonomy" id="479676"/>
    <lineage>
        <taxon>Eukaryota</taxon>
        <taxon>Viridiplantae</taxon>
        <taxon>Streptophyta</taxon>
        <taxon>Embryophyta</taxon>
        <taxon>Tracheophyta</taxon>
        <taxon>Spermatophyta</taxon>
        <taxon>Magnoliopsida</taxon>
        <taxon>eudicotyledons</taxon>
        <taxon>Gunneridae</taxon>
        <taxon>Pentapetalae</taxon>
        <taxon>asterids</taxon>
        <taxon>Ericales</taxon>
        <taxon>Ericaceae</taxon>
        <taxon>Ericoideae</taxon>
        <taxon>Rhodoreae</taxon>
        <taxon>Rhododendron</taxon>
    </lineage>
</organism>
<gene>
    <name evidence="5" type="ORF">RHGRI_031788</name>
</gene>
<proteinExistence type="predicted"/>
<comment type="caution">
    <text evidence="5">The sequence shown here is derived from an EMBL/GenBank/DDBJ whole genome shotgun (WGS) entry which is preliminary data.</text>
</comment>
<keyword evidence="6" id="KW-1185">Reference proteome</keyword>
<dbReference type="InterPro" id="IPR035979">
    <property type="entry name" value="RBD_domain_sf"/>
</dbReference>
<evidence type="ECO:0000256" key="2">
    <source>
        <dbReference type="PROSITE-ProRule" id="PRU00176"/>
    </source>
</evidence>
<dbReference type="CDD" id="cd21618">
    <property type="entry name" value="RRM_AtNSRA_like"/>
    <property type="match status" value="1"/>
</dbReference>
<reference evidence="5" key="1">
    <citation type="submission" date="2020-08" db="EMBL/GenBank/DDBJ databases">
        <title>Plant Genome Project.</title>
        <authorList>
            <person name="Zhang R.-G."/>
        </authorList>
    </citation>
    <scope>NUCLEOTIDE SEQUENCE</scope>
    <source>
        <strain evidence="5">WSP0</strain>
        <tissue evidence="5">Leaf</tissue>
    </source>
</reference>
<dbReference type="SMART" id="SM00360">
    <property type="entry name" value="RRM"/>
    <property type="match status" value="1"/>
</dbReference>
<dbReference type="InterPro" id="IPR000504">
    <property type="entry name" value="RRM_dom"/>
</dbReference>
<dbReference type="Gene3D" id="3.30.70.330">
    <property type="match status" value="1"/>
</dbReference>
<evidence type="ECO:0000256" key="1">
    <source>
        <dbReference type="ARBA" id="ARBA00022884"/>
    </source>
</evidence>
<feature type="region of interest" description="Disordered" evidence="3">
    <location>
        <begin position="1"/>
        <end position="24"/>
    </location>
</feature>
<feature type="compositionally biased region" description="Polar residues" evidence="3">
    <location>
        <begin position="1"/>
        <end position="15"/>
    </location>
</feature>
<dbReference type="Proteomes" id="UP000823749">
    <property type="component" value="Chromosome 11"/>
</dbReference>